<keyword evidence="6 7" id="KW-0539">Nucleus</keyword>
<feature type="domain" description="Non-structural maintenance of chromosome element 4 C-terminal" evidence="9">
    <location>
        <begin position="242"/>
        <end position="332"/>
    </location>
</feature>
<dbReference type="GO" id="GO:0030915">
    <property type="term" value="C:Smc5-Smc6 complex"/>
    <property type="evidence" value="ECO:0007669"/>
    <property type="project" value="UniProtKB-UniRule"/>
</dbReference>
<name>G8YUP9_PICSO</name>
<keyword evidence="12" id="KW-1185">Reference proteome</keyword>
<comment type="subunit">
    <text evidence="7">Component of the SMC5-SMC6 complex.</text>
</comment>
<dbReference type="eggNOG" id="KOG2866">
    <property type="taxonomic scope" value="Eukaryota"/>
</dbReference>
<gene>
    <name evidence="11" type="primary">Piso0_000168</name>
    <name evidence="11" type="ORF">GNLVRS01_PISO0A03432g</name>
</gene>
<dbReference type="GO" id="GO:0006281">
    <property type="term" value="P:DNA repair"/>
    <property type="evidence" value="ECO:0007669"/>
    <property type="project" value="UniProtKB-UniRule"/>
</dbReference>
<evidence type="ECO:0000256" key="3">
    <source>
        <dbReference type="ARBA" id="ARBA00022763"/>
    </source>
</evidence>
<dbReference type="STRING" id="559304.G8YUP9"/>
<accession>G8YUP9</accession>
<reference evidence="11 12" key="1">
    <citation type="journal article" date="2012" name="G3 (Bethesda)">
        <title>Pichia sorbitophila, an interspecies yeast hybrid reveals early steps of genome resolution following polyploidization.</title>
        <authorList>
            <person name="Leh Louis V."/>
            <person name="Despons L."/>
            <person name="Friedrich A."/>
            <person name="Martin T."/>
            <person name="Durrens P."/>
            <person name="Casaregola S."/>
            <person name="Neuveglise C."/>
            <person name="Fairhead C."/>
            <person name="Marck C."/>
            <person name="Cruz J.A."/>
            <person name="Straub M.L."/>
            <person name="Kugler V."/>
            <person name="Sacerdot C."/>
            <person name="Uzunov Z."/>
            <person name="Thierry A."/>
            <person name="Weiss S."/>
            <person name="Bleykasten C."/>
            <person name="De Montigny J."/>
            <person name="Jacques N."/>
            <person name="Jung P."/>
            <person name="Lemaire M."/>
            <person name="Mallet S."/>
            <person name="Morel G."/>
            <person name="Richard G.F."/>
            <person name="Sarkar A."/>
            <person name="Savel G."/>
            <person name="Schacherer J."/>
            <person name="Seret M.L."/>
            <person name="Talla E."/>
            <person name="Samson G."/>
            <person name="Jubin C."/>
            <person name="Poulain J."/>
            <person name="Vacherie B."/>
            <person name="Barbe V."/>
            <person name="Pelletier E."/>
            <person name="Sherman D.J."/>
            <person name="Westhof E."/>
            <person name="Weissenbach J."/>
            <person name="Baret P.V."/>
            <person name="Wincker P."/>
            <person name="Gaillardin C."/>
            <person name="Dujon B."/>
            <person name="Souciet J.L."/>
        </authorList>
    </citation>
    <scope>NUCLEOTIDE SEQUENCE [LARGE SCALE GENOMIC DNA]</scope>
    <source>
        <strain evidence="12">ATCC MYA-4447 / BCRC 22081 / CBS 7064 / NBRC 10061 / NRRL Y-12695</strain>
    </source>
</reference>
<dbReference type="AlphaFoldDB" id="G8YUP9"/>
<dbReference type="PANTHER" id="PTHR16140:SF0">
    <property type="entry name" value="NON-STRUCTURAL MAINTENANCE OF CHROMOSOMES ELEMENT 4"/>
    <property type="match status" value="1"/>
</dbReference>
<feature type="compositionally biased region" description="Low complexity" evidence="8">
    <location>
        <begin position="1"/>
        <end position="25"/>
    </location>
</feature>
<comment type="subcellular location">
    <subcellularLocation>
        <location evidence="1 7">Nucleus</location>
    </subcellularLocation>
</comment>
<evidence type="ECO:0000256" key="2">
    <source>
        <dbReference type="ARBA" id="ARBA00008997"/>
    </source>
</evidence>
<dbReference type="InterPro" id="IPR027786">
    <property type="entry name" value="Nse4/EID"/>
</dbReference>
<feature type="region of interest" description="Disordered" evidence="8">
    <location>
        <begin position="1"/>
        <end position="34"/>
    </location>
</feature>
<evidence type="ECO:0000313" key="12">
    <source>
        <dbReference type="Proteomes" id="UP000005222"/>
    </source>
</evidence>
<dbReference type="EMBL" id="FO082059">
    <property type="protein sequence ID" value="CCE72582.1"/>
    <property type="molecule type" value="Genomic_DNA"/>
</dbReference>
<protein>
    <recommendedName>
        <fullName evidence="7">Non-structural maintenance of chromosomes element 4</fullName>
    </recommendedName>
</protein>
<evidence type="ECO:0000256" key="7">
    <source>
        <dbReference type="RuleBase" id="RU365071"/>
    </source>
</evidence>
<comment type="function">
    <text evidence="7">Component of the SMC5-SMC6 complex, that promotes sister chromatid alignment after DNA damage and facilitates double-stranded DNA breaks (DSBs) repair via homologous recombination between sister chromatids.</text>
</comment>
<dbReference type="InterPro" id="IPR029225">
    <property type="entry name" value="Nse4_Nse3-bd"/>
</dbReference>
<dbReference type="HOGENOM" id="CLU_041037_5_1_1"/>
<evidence type="ECO:0000256" key="6">
    <source>
        <dbReference type="ARBA" id="ARBA00023242"/>
    </source>
</evidence>
<evidence type="ECO:0000256" key="4">
    <source>
        <dbReference type="ARBA" id="ARBA00023172"/>
    </source>
</evidence>
<organism evidence="11 12">
    <name type="scientific">Pichia sorbitophila (strain ATCC MYA-4447 / BCRC 22081 / CBS 7064 / NBRC 10061 / NRRL Y-12695)</name>
    <name type="common">Hybrid yeast</name>
    <dbReference type="NCBI Taxonomy" id="559304"/>
    <lineage>
        <taxon>Eukaryota</taxon>
        <taxon>Fungi</taxon>
        <taxon>Dikarya</taxon>
        <taxon>Ascomycota</taxon>
        <taxon>Saccharomycotina</taxon>
        <taxon>Pichiomycetes</taxon>
        <taxon>Debaryomycetaceae</taxon>
        <taxon>Millerozyma</taxon>
    </lineage>
</organism>
<evidence type="ECO:0000259" key="9">
    <source>
        <dbReference type="Pfam" id="PF08743"/>
    </source>
</evidence>
<dbReference type="Pfam" id="PF08743">
    <property type="entry name" value="Nse4_C"/>
    <property type="match status" value="1"/>
</dbReference>
<evidence type="ECO:0000256" key="1">
    <source>
        <dbReference type="ARBA" id="ARBA00004123"/>
    </source>
</evidence>
<evidence type="ECO:0000313" key="11">
    <source>
        <dbReference type="EMBL" id="CCE72582.1"/>
    </source>
</evidence>
<dbReference type="PANTHER" id="PTHR16140">
    <property type="entry name" value="NON-STRUCTURAL MAINTENANCE OF CHROMOSOMES ELEMENT 4"/>
    <property type="match status" value="1"/>
</dbReference>
<dbReference type="InterPro" id="IPR014854">
    <property type="entry name" value="Nse4_C"/>
</dbReference>
<evidence type="ECO:0000259" key="10">
    <source>
        <dbReference type="Pfam" id="PF15412"/>
    </source>
</evidence>
<evidence type="ECO:0000256" key="5">
    <source>
        <dbReference type="ARBA" id="ARBA00023204"/>
    </source>
</evidence>
<dbReference type="InParanoid" id="G8YUP9"/>
<dbReference type="GO" id="GO:0006310">
    <property type="term" value="P:DNA recombination"/>
    <property type="evidence" value="ECO:0007669"/>
    <property type="project" value="UniProtKB-UniRule"/>
</dbReference>
<dbReference type="OMA" id="GLNWMED"/>
<keyword evidence="4 7" id="KW-0233">DNA recombination</keyword>
<keyword evidence="5 7" id="KW-0234">DNA repair</keyword>
<dbReference type="OrthoDB" id="361242at2759"/>
<dbReference type="FunCoup" id="G8YUP9">
    <property type="interactions" value="34"/>
</dbReference>
<sequence>MSSSDTDGSDDSSSSAGATNNNGNGQIKESQHERSNALILRYEQLKQKMHSMDSEAHKGQAMESILNHIKELDEIFNLVQKDRNRDTIVQLKDAEAFMDTSKFAATNARNLKLDNLGISISKDEFLSQTKRYMEQQSSSVSNEGGDDEFHSLDWVRLGTLYETVSLKPVTNEFLLGALETEKKQRAPRARNIDDTKHATSTTANLLAASDISNNNEKSTADMVKDVFQAFLSKRDTHDNKEGINFFKFFINPHSFPQSIENLFFTSFLIKDSKLKIYKGADGIPYVSLIDSRDMNAEGGLPNNSFSQHHIASLDYKTWQELIKKFNITESFLGNRHYNEED</sequence>
<dbReference type="GO" id="GO:0005634">
    <property type="term" value="C:nucleus"/>
    <property type="evidence" value="ECO:0007669"/>
    <property type="project" value="UniProtKB-SubCell"/>
</dbReference>
<evidence type="ECO:0000256" key="8">
    <source>
        <dbReference type="SAM" id="MobiDB-lite"/>
    </source>
</evidence>
<dbReference type="Proteomes" id="UP000005222">
    <property type="component" value="Chromosome A"/>
</dbReference>
<feature type="domain" description="Nse4/EID protein Nse3/MAGE-binding" evidence="10">
    <location>
        <begin position="93"/>
        <end position="147"/>
    </location>
</feature>
<dbReference type="Pfam" id="PF15412">
    <property type="entry name" value="Nse4-Nse3_bdg"/>
    <property type="match status" value="1"/>
</dbReference>
<comment type="similarity">
    <text evidence="2 7">Belongs to the NSE4 family.</text>
</comment>
<keyword evidence="3 7" id="KW-0227">DNA damage</keyword>
<proteinExistence type="inferred from homology"/>